<dbReference type="PROSITE" id="PS50096">
    <property type="entry name" value="IQ"/>
    <property type="match status" value="1"/>
</dbReference>
<sequence length="611" mass="71965">MQLTDLPADSIKTPSSLNTSQEKSYHGNSQLFNNRMNAFFSDTSYTKHKKNQDAKKNLNTTLINKETQLSKQTTKAIHASICLRTAEKWIKITNQSFKHHYDQEKIQNQAALTIQRHFRGFWTRVCIEDFLIKERENRVNYYINESSNIANRCFFDLGLYAEEFTIILQRATRRFLLRLKYYRMIKAYNDYIEAKQGVASDIIKKFLLKVVCKEKIHDLVFIIKRDKKLLRIRKNLALILLRKFWKKRKLSFKIIKDKLLRLKRKRSAMAKKEEFQKMLTNPGIKRERVFHRSYTITSYVDDDEDTGENVGENASEKAENLAEKQRQKEEVMKIQKEKEEIRKFIKEKAEICKTAYGIKDEKQKVVIPYLQERELNENVVNSLEIRLYEATESKIKKSIVNERKNPPRVRNLAINTSPKASHKHFPSSEFSLPPLLLIPGNYIEKSSPRQLPNEIDYAHFMSNSKHCKHRTRSQHLSFQPNPEKVHYQVLKRFLISTTTSSMMKKTEKRKTDYNGRWNNTQRQHEYTPSLDNPAYTPQNWKPIELDRNILGKSMMTHYSKSPNKGISNPTSIISFSSGIMNHSKRRSMGFISNSMSTYEGSTEQIPYYIPE</sequence>
<feature type="region of interest" description="Disordered" evidence="1">
    <location>
        <begin position="304"/>
        <end position="324"/>
    </location>
</feature>
<evidence type="ECO:0000313" key="2">
    <source>
        <dbReference type="EMBL" id="OMJ73033.1"/>
    </source>
</evidence>
<keyword evidence="3" id="KW-1185">Reference proteome</keyword>
<reference evidence="2 3" key="1">
    <citation type="submission" date="2016-11" db="EMBL/GenBank/DDBJ databases">
        <title>The macronuclear genome of Stentor coeruleus: a giant cell with tiny introns.</title>
        <authorList>
            <person name="Slabodnick M."/>
            <person name="Ruby J.G."/>
            <person name="Reiff S.B."/>
            <person name="Swart E.C."/>
            <person name="Gosai S."/>
            <person name="Prabakaran S."/>
            <person name="Witkowska E."/>
            <person name="Larue G.E."/>
            <person name="Fisher S."/>
            <person name="Freeman R.M."/>
            <person name="Gunawardena J."/>
            <person name="Chu W."/>
            <person name="Stover N.A."/>
            <person name="Gregory B.D."/>
            <person name="Nowacki M."/>
            <person name="Derisi J."/>
            <person name="Roy S.W."/>
            <person name="Marshall W.F."/>
            <person name="Sood P."/>
        </authorList>
    </citation>
    <scope>NUCLEOTIDE SEQUENCE [LARGE SCALE GENOMIC DNA]</scope>
    <source>
        <strain evidence="2">WM001</strain>
    </source>
</reference>
<dbReference type="EMBL" id="MPUH01000853">
    <property type="protein sequence ID" value="OMJ73033.1"/>
    <property type="molecule type" value="Genomic_DNA"/>
</dbReference>
<protein>
    <submittedName>
        <fullName evidence="2">Uncharacterized protein</fullName>
    </submittedName>
</protein>
<dbReference type="InterPro" id="IPR000048">
    <property type="entry name" value="IQ_motif_EF-hand-BS"/>
</dbReference>
<gene>
    <name evidence="2" type="ORF">SteCoe_28390</name>
</gene>
<dbReference type="Pfam" id="PF00612">
    <property type="entry name" value="IQ"/>
    <property type="match status" value="1"/>
</dbReference>
<feature type="compositionally biased region" description="Polar residues" evidence="1">
    <location>
        <begin position="12"/>
        <end position="27"/>
    </location>
</feature>
<accession>A0A1R2B8C4</accession>
<organism evidence="2 3">
    <name type="scientific">Stentor coeruleus</name>
    <dbReference type="NCBI Taxonomy" id="5963"/>
    <lineage>
        <taxon>Eukaryota</taxon>
        <taxon>Sar</taxon>
        <taxon>Alveolata</taxon>
        <taxon>Ciliophora</taxon>
        <taxon>Postciliodesmatophora</taxon>
        <taxon>Heterotrichea</taxon>
        <taxon>Heterotrichida</taxon>
        <taxon>Stentoridae</taxon>
        <taxon>Stentor</taxon>
    </lineage>
</organism>
<evidence type="ECO:0000313" key="3">
    <source>
        <dbReference type="Proteomes" id="UP000187209"/>
    </source>
</evidence>
<name>A0A1R2B8C4_9CILI</name>
<proteinExistence type="predicted"/>
<dbReference type="Proteomes" id="UP000187209">
    <property type="component" value="Unassembled WGS sequence"/>
</dbReference>
<evidence type="ECO:0000256" key="1">
    <source>
        <dbReference type="SAM" id="MobiDB-lite"/>
    </source>
</evidence>
<feature type="region of interest" description="Disordered" evidence="1">
    <location>
        <begin position="1"/>
        <end position="27"/>
    </location>
</feature>
<feature type="compositionally biased region" description="Basic and acidic residues" evidence="1">
    <location>
        <begin position="314"/>
        <end position="324"/>
    </location>
</feature>
<dbReference type="AlphaFoldDB" id="A0A1R2B8C4"/>
<comment type="caution">
    <text evidence="2">The sequence shown here is derived from an EMBL/GenBank/DDBJ whole genome shotgun (WGS) entry which is preliminary data.</text>
</comment>